<reference evidence="1" key="1">
    <citation type="submission" date="2022-12" db="EMBL/GenBank/DDBJ databases">
        <authorList>
            <person name="Webb A."/>
        </authorList>
    </citation>
    <scope>NUCLEOTIDE SEQUENCE</scope>
    <source>
        <strain evidence="1">Pf2</strain>
    </source>
</reference>
<evidence type="ECO:0000313" key="2">
    <source>
        <dbReference type="Proteomes" id="UP001159659"/>
    </source>
</evidence>
<evidence type="ECO:0000313" key="1">
    <source>
        <dbReference type="EMBL" id="CAI5730011.1"/>
    </source>
</evidence>
<comment type="caution">
    <text evidence="1">The sequence shown here is derived from an EMBL/GenBank/DDBJ whole genome shotgun (WGS) entry which is preliminary data.</text>
</comment>
<organism evidence="1 2">
    <name type="scientific">Peronospora farinosa</name>
    <dbReference type="NCBI Taxonomy" id="134698"/>
    <lineage>
        <taxon>Eukaryota</taxon>
        <taxon>Sar</taxon>
        <taxon>Stramenopiles</taxon>
        <taxon>Oomycota</taxon>
        <taxon>Peronosporomycetes</taxon>
        <taxon>Peronosporales</taxon>
        <taxon>Peronosporaceae</taxon>
        <taxon>Peronospora</taxon>
    </lineage>
</organism>
<gene>
    <name evidence="1" type="ORF">PFR002_LOCUS6150</name>
</gene>
<dbReference type="AlphaFoldDB" id="A0AAV0U4C4"/>
<sequence>MQLARVTDRSPLFLPLRSDIHPIDKTSSWLCIVVKIRPSLVHFLVNNRVWCVIRSKVPITDVVDYENNYSEARYQLLIAVADGNVWVVTLPTSLQSETGALPLIEIVLERSCRESLEPVMAQWFYQLPGIQSIQCTRAGLTSFTLMRSLVTPSTLIVRISEASESKLQRYQSLELDNLEGEQSTCSLCLNGQEPRYRGLLTTLFPDVTNSTGVIAILQGDLDGSVRFSLVSYPRKEGDVTKVSVIRSGTLVELDQPVQMIVPFNSSSPMTPSSEENVATGSSTVFNALLLVGTRGRVGVIHSRSGCSIKTLPVALKKLDLGYAVQSLAFVDSLKVFVFCSNGSAFVFRGNDVIRKAQLGDLEAQSNGRSICAEKMLFQPGILRLVTHDSTHDMSILFVSGRVITIAETLLRAKIASVLLPDQQNRLKEQPSAEVPTSESHVRNLLHRIAQTSIESTALRTQSKQIDRQLKTLHSALELLQVVETQGIESVITCKVRASMVTTGIYSDRPTIKLVCSIRFVNPDVIVSLDEWWLCMYVRTHACSVVTHSFLLNNVLARGEQSIILDPDTLALESFWVSCSMLFCPTRHEHPDKTHSKPNCVELKPISQDDMLPFAIPLLQNRRFLFVQLSQPVEEETPVSQVAIHSAFRQKHEPFMPVERKIVGEKASSSALWSGVQWWTALADHAHKNASFATLWVKIAPPGAIPLALSPPSRFVISIPSFFDPEGEGENDEDDDEDLEKIRAERMVSFLCHLLEIHSDDVSRLRRSCRTQHGKLWTALRSFSGGLILLRFTPSEDHHQSVDLSIQCSNIADLSAMRALILETINKQSDEAARETSKDDQSEALLVGMSEMLEPIAALDNLLEELTQKTAISIVDPQSTICTDEVLHALSQLAHLETQTLTLYWKTRSFMLGRSIITD</sequence>
<dbReference type="EMBL" id="CANTFK010000838">
    <property type="protein sequence ID" value="CAI5730011.1"/>
    <property type="molecule type" value="Genomic_DNA"/>
</dbReference>
<accession>A0AAV0U4C4</accession>
<proteinExistence type="predicted"/>
<dbReference type="Proteomes" id="UP001159659">
    <property type="component" value="Unassembled WGS sequence"/>
</dbReference>
<protein>
    <submittedName>
        <fullName evidence="1">Uncharacterized protein</fullName>
    </submittedName>
</protein>
<name>A0AAV0U4C4_9STRA</name>